<protein>
    <submittedName>
        <fullName evidence="2">Uncharacterized protein</fullName>
    </submittedName>
</protein>
<feature type="transmembrane region" description="Helical" evidence="1">
    <location>
        <begin position="131"/>
        <end position="157"/>
    </location>
</feature>
<organism evidence="2 3">
    <name type="scientific">Aduncisulcus paluster</name>
    <dbReference type="NCBI Taxonomy" id="2918883"/>
    <lineage>
        <taxon>Eukaryota</taxon>
        <taxon>Metamonada</taxon>
        <taxon>Carpediemonas-like organisms</taxon>
        <taxon>Aduncisulcus</taxon>
    </lineage>
</organism>
<evidence type="ECO:0000313" key="2">
    <source>
        <dbReference type="EMBL" id="GKT22563.1"/>
    </source>
</evidence>
<sequence>MIATRTPLYGGPNRLVSRQTGDAGLYTNLGNNPTIFNYVSRTNTLGSTYIAAPMMSPTMFPVVCPGLDAKTPYDPSWFGSQLSQMEYQMIIGELNDMAHSFDGEAYAKRNLAKDTGTTLKLPQSDQRGLKIISIIFLIIGLCFLIPGIIFLAVLGIAALGAPFVGIGGMLTVMGLMLGLSACCGGPDLATKNPIAFCNHVQLQCVEINQRLMPRGLYLMVHHLCYKNTCAFDDPNFALFYVFLRIPNQESPVVIEGAKALLASPRSLIDSAKYSASVLATVHTTVPMIFLYSAPEAAIANAQRAKCRLSIAESVEGRKFSDDEVRMTTMDQRNMGTVSVPGVGHHSPVAGMMGSPMAPVASAPTIGGNADFSYSPML</sequence>
<accession>A0ABQ5K2P0</accession>
<dbReference type="EMBL" id="BQXS01012411">
    <property type="protein sequence ID" value="GKT22563.1"/>
    <property type="molecule type" value="Genomic_DNA"/>
</dbReference>
<name>A0ABQ5K2P0_9EUKA</name>
<gene>
    <name evidence="2" type="ORF">ADUPG1_012157</name>
</gene>
<dbReference type="Proteomes" id="UP001057375">
    <property type="component" value="Unassembled WGS sequence"/>
</dbReference>
<comment type="caution">
    <text evidence="2">The sequence shown here is derived from an EMBL/GenBank/DDBJ whole genome shotgun (WGS) entry which is preliminary data.</text>
</comment>
<feature type="transmembrane region" description="Helical" evidence="1">
    <location>
        <begin position="163"/>
        <end position="183"/>
    </location>
</feature>
<evidence type="ECO:0000313" key="3">
    <source>
        <dbReference type="Proteomes" id="UP001057375"/>
    </source>
</evidence>
<reference evidence="2" key="1">
    <citation type="submission" date="2022-03" db="EMBL/GenBank/DDBJ databases">
        <title>Draft genome sequence of Aduncisulcus paluster, a free-living microaerophilic Fornicata.</title>
        <authorList>
            <person name="Yuyama I."/>
            <person name="Kume K."/>
            <person name="Tamura T."/>
            <person name="Inagaki Y."/>
            <person name="Hashimoto T."/>
        </authorList>
    </citation>
    <scope>NUCLEOTIDE SEQUENCE</scope>
    <source>
        <strain evidence="2">NY0171</strain>
    </source>
</reference>
<keyword evidence="3" id="KW-1185">Reference proteome</keyword>
<evidence type="ECO:0000256" key="1">
    <source>
        <dbReference type="SAM" id="Phobius"/>
    </source>
</evidence>
<keyword evidence="1" id="KW-0472">Membrane</keyword>
<keyword evidence="1" id="KW-1133">Transmembrane helix</keyword>
<proteinExistence type="predicted"/>
<keyword evidence="1" id="KW-0812">Transmembrane</keyword>